<dbReference type="Proteomes" id="UP000006671">
    <property type="component" value="Unassembled WGS sequence"/>
</dbReference>
<dbReference type="SUPFAM" id="SSF48208">
    <property type="entry name" value="Six-hairpin glycosidases"/>
    <property type="match status" value="1"/>
</dbReference>
<gene>
    <name evidence="2" type="ORF">NAEGRDRAFT_68153</name>
</gene>
<dbReference type="InterPro" id="IPR053169">
    <property type="entry name" value="MUG_Protein"/>
</dbReference>
<protein>
    <submittedName>
        <fullName evidence="2">Predicted protein</fullName>
    </submittedName>
</protein>
<dbReference type="RefSeq" id="XP_002676516.1">
    <property type="nucleotide sequence ID" value="XM_002676470.1"/>
</dbReference>
<sequence length="398" mass="44778">MSKHQIMISVTLACLLLVTTVASKVITPSSRLISVTTPSDRAAISVNSFIDKFLDPKSNYLFDTFTNSSKTVSPLTGYWTFAQGFHSIIDNAFRISQQKQSLLDKPFSYYVQLISQLYSGQDKIGWDRPYVDDMNWMGITLFWAFKVTGNQTYLDKCLYLYQIIEGNWDETCCGSVKGGIWWDYSHSQKATASNAGPAILASLLYQEIGNLNYLSFSLKVFNFWNNLMVDKKTSAVCDHISAKGDIECSWRFTYNEGLMIGAATNLYKITNNQTYLNIASNIANFMISNEVTFSKIGGTVLFDGTNCVGDCVQFKGIAFRYLQFLFNNLNDNYPIKSKIQQVLNSSVESIWELARNPNLELFGVNWAGPSPSNTLQYYEAQVNSVVMTLSLAVSQQLK</sequence>
<dbReference type="OMA" id="YYVDWAQ"/>
<accession>D2VHB2</accession>
<dbReference type="KEGG" id="ngr:NAEGRDRAFT_68153"/>
<organism evidence="3">
    <name type="scientific">Naegleria gruberi</name>
    <name type="common">Amoeba</name>
    <dbReference type="NCBI Taxonomy" id="5762"/>
    <lineage>
        <taxon>Eukaryota</taxon>
        <taxon>Discoba</taxon>
        <taxon>Heterolobosea</taxon>
        <taxon>Tetramitia</taxon>
        <taxon>Eutetramitia</taxon>
        <taxon>Vahlkampfiidae</taxon>
        <taxon>Naegleria</taxon>
    </lineage>
</organism>
<dbReference type="PANTHER" id="PTHR47791">
    <property type="entry name" value="MEIOTICALLY UP-REGULATED GENE 191 PROTEIN"/>
    <property type="match status" value="1"/>
</dbReference>
<proteinExistence type="predicted"/>
<dbReference type="VEuPathDB" id="AmoebaDB:NAEGRDRAFT_68153"/>
<name>D2VHB2_NAEGR</name>
<dbReference type="OrthoDB" id="9984024at2759"/>
<keyword evidence="1" id="KW-0732">Signal</keyword>
<keyword evidence="3" id="KW-1185">Reference proteome</keyword>
<feature type="signal peptide" evidence="1">
    <location>
        <begin position="1"/>
        <end position="23"/>
    </location>
</feature>
<dbReference type="Pfam" id="PF03663">
    <property type="entry name" value="Glyco_hydro_76"/>
    <property type="match status" value="1"/>
</dbReference>
<dbReference type="EMBL" id="GG738871">
    <property type="protein sequence ID" value="EFC43772.1"/>
    <property type="molecule type" value="Genomic_DNA"/>
</dbReference>
<dbReference type="STRING" id="5762.D2VHB2"/>
<feature type="chain" id="PRO_5003038511" evidence="1">
    <location>
        <begin position="24"/>
        <end position="398"/>
    </location>
</feature>
<evidence type="ECO:0000256" key="1">
    <source>
        <dbReference type="SAM" id="SignalP"/>
    </source>
</evidence>
<dbReference type="AlphaFoldDB" id="D2VHB2"/>
<dbReference type="InterPro" id="IPR005198">
    <property type="entry name" value="Glyco_hydro_76"/>
</dbReference>
<dbReference type="PANTHER" id="PTHR47791:SF3">
    <property type="entry name" value="MEIOTICALLY UP-REGULATED GENE 191 PROTEIN"/>
    <property type="match status" value="1"/>
</dbReference>
<dbReference type="InterPro" id="IPR008928">
    <property type="entry name" value="6-hairpin_glycosidase_sf"/>
</dbReference>
<dbReference type="GeneID" id="8850068"/>
<dbReference type="Gene3D" id="1.50.10.20">
    <property type="match status" value="1"/>
</dbReference>
<evidence type="ECO:0000313" key="2">
    <source>
        <dbReference type="EMBL" id="EFC43772.1"/>
    </source>
</evidence>
<reference evidence="2 3" key="1">
    <citation type="journal article" date="2010" name="Cell">
        <title>The genome of Naegleria gruberi illuminates early eukaryotic versatility.</title>
        <authorList>
            <person name="Fritz-Laylin L.K."/>
            <person name="Prochnik S.E."/>
            <person name="Ginger M.L."/>
            <person name="Dacks J.B."/>
            <person name="Carpenter M.L."/>
            <person name="Field M.C."/>
            <person name="Kuo A."/>
            <person name="Paredez A."/>
            <person name="Chapman J."/>
            <person name="Pham J."/>
            <person name="Shu S."/>
            <person name="Neupane R."/>
            <person name="Cipriano M."/>
            <person name="Mancuso J."/>
            <person name="Tu H."/>
            <person name="Salamov A."/>
            <person name="Lindquist E."/>
            <person name="Shapiro H."/>
            <person name="Lucas S."/>
            <person name="Grigoriev I.V."/>
            <person name="Cande W.Z."/>
            <person name="Fulton C."/>
            <person name="Rokhsar D.S."/>
            <person name="Dawson S.C."/>
        </authorList>
    </citation>
    <scope>NUCLEOTIDE SEQUENCE [LARGE SCALE GENOMIC DNA]</scope>
    <source>
        <strain evidence="2 3">NEG-M</strain>
    </source>
</reference>
<evidence type="ECO:0000313" key="3">
    <source>
        <dbReference type="Proteomes" id="UP000006671"/>
    </source>
</evidence>
<dbReference type="GO" id="GO:0005975">
    <property type="term" value="P:carbohydrate metabolic process"/>
    <property type="evidence" value="ECO:0007669"/>
    <property type="project" value="InterPro"/>
</dbReference>
<dbReference type="InParanoid" id="D2VHB2"/>